<feature type="compositionally biased region" description="Acidic residues" evidence="1">
    <location>
        <begin position="53"/>
        <end position="63"/>
    </location>
</feature>
<accession>K0RJK5</accession>
<proteinExistence type="predicted"/>
<evidence type="ECO:0000313" key="3">
    <source>
        <dbReference type="Proteomes" id="UP000266841"/>
    </source>
</evidence>
<protein>
    <submittedName>
        <fullName evidence="2">Uncharacterized protein</fullName>
    </submittedName>
</protein>
<dbReference type="Proteomes" id="UP000266841">
    <property type="component" value="Unassembled WGS sequence"/>
</dbReference>
<evidence type="ECO:0000256" key="1">
    <source>
        <dbReference type="SAM" id="MobiDB-lite"/>
    </source>
</evidence>
<gene>
    <name evidence="2" type="ORF">THAOC_27170</name>
</gene>
<dbReference type="EMBL" id="AGNL01037835">
    <property type="protein sequence ID" value="EJK53405.1"/>
    <property type="molecule type" value="Genomic_DNA"/>
</dbReference>
<keyword evidence="3" id="KW-1185">Reference proteome</keyword>
<organism evidence="2 3">
    <name type="scientific">Thalassiosira oceanica</name>
    <name type="common">Marine diatom</name>
    <dbReference type="NCBI Taxonomy" id="159749"/>
    <lineage>
        <taxon>Eukaryota</taxon>
        <taxon>Sar</taxon>
        <taxon>Stramenopiles</taxon>
        <taxon>Ochrophyta</taxon>
        <taxon>Bacillariophyta</taxon>
        <taxon>Coscinodiscophyceae</taxon>
        <taxon>Thalassiosirophycidae</taxon>
        <taxon>Thalassiosirales</taxon>
        <taxon>Thalassiosiraceae</taxon>
        <taxon>Thalassiosira</taxon>
    </lineage>
</organism>
<feature type="region of interest" description="Disordered" evidence="1">
    <location>
        <begin position="1"/>
        <end position="74"/>
    </location>
</feature>
<name>K0RJK5_THAOC</name>
<evidence type="ECO:0000313" key="2">
    <source>
        <dbReference type="EMBL" id="EJK53405.1"/>
    </source>
</evidence>
<comment type="caution">
    <text evidence="2">The sequence shown here is derived from an EMBL/GenBank/DDBJ whole genome shotgun (WGS) entry which is preliminary data.</text>
</comment>
<sequence length="74" mass="7918">MVLGGMCKRHHGERGGGAGSEGRGKGGRGATHERGLSIFQEPVVWTPSWAATAEEEEEEEEEEGTAKQALRLPT</sequence>
<reference evidence="2 3" key="1">
    <citation type="journal article" date="2012" name="Genome Biol.">
        <title>Genome and low-iron response of an oceanic diatom adapted to chronic iron limitation.</title>
        <authorList>
            <person name="Lommer M."/>
            <person name="Specht M."/>
            <person name="Roy A.S."/>
            <person name="Kraemer L."/>
            <person name="Andreson R."/>
            <person name="Gutowska M.A."/>
            <person name="Wolf J."/>
            <person name="Bergner S.V."/>
            <person name="Schilhabel M.B."/>
            <person name="Klostermeier U.C."/>
            <person name="Beiko R.G."/>
            <person name="Rosenstiel P."/>
            <person name="Hippler M."/>
            <person name="Laroche J."/>
        </authorList>
    </citation>
    <scope>NUCLEOTIDE SEQUENCE [LARGE SCALE GENOMIC DNA]</scope>
    <source>
        <strain evidence="2 3">CCMP1005</strain>
    </source>
</reference>
<dbReference type="AlphaFoldDB" id="K0RJK5"/>